<feature type="transmembrane region" description="Helical" evidence="1">
    <location>
        <begin position="12"/>
        <end position="31"/>
    </location>
</feature>
<dbReference type="EMBL" id="CP002326">
    <property type="protein sequence ID" value="ADQ39619.1"/>
    <property type="molecule type" value="Genomic_DNA"/>
</dbReference>
<accession>E4S5F8</accession>
<keyword evidence="1" id="KW-0472">Membrane</keyword>
<sequence>MACKISDMIKGSIKVMMGIYISLLSLLNKYFCHKSMYKVSKIDSIHKQE</sequence>
<keyword evidence="1" id="KW-1133">Transmembrane helix</keyword>
<keyword evidence="3" id="KW-1185">Reference proteome</keyword>
<gene>
    <name evidence="2" type="ordered locus">Calkr_0034</name>
</gene>
<evidence type="ECO:0000256" key="1">
    <source>
        <dbReference type="SAM" id="Phobius"/>
    </source>
</evidence>
<reference evidence="2 3" key="2">
    <citation type="journal article" date="2011" name="J. Bacteriol.">
        <title>Complete genome sequences for the anaerobic, extremely thermophilic plant biomass-degrading bacteria Caldicellulosiruptor hydrothermalis, Caldicellulosiruptor kristjanssonii, Caldicellulosiruptor kronotskyensis, Caldicellulosiruptor owensenis, and Caldicellulosiruptor lactoaceticus.</title>
        <authorList>
            <person name="Blumer-Schuette S.E."/>
            <person name="Ozdemir I."/>
            <person name="Mistry D."/>
            <person name="Lucas S."/>
            <person name="Lapidus A."/>
            <person name="Cheng J.F."/>
            <person name="Goodwin L.A."/>
            <person name="Pitluck S."/>
            <person name="Land M.L."/>
            <person name="Hauser L.J."/>
            <person name="Woyke T."/>
            <person name="Mikhailova N."/>
            <person name="Pati A."/>
            <person name="Kyrpides N.C."/>
            <person name="Ivanova N."/>
            <person name="Detter J.C."/>
            <person name="Walston-Davenport K."/>
            <person name="Han S."/>
            <person name="Adams M.W."/>
            <person name="Kelly R.M."/>
        </authorList>
    </citation>
    <scope>NUCLEOTIDE SEQUENCE [LARGE SCALE GENOMIC DNA]</scope>
    <source>
        <strain evidence="3">ATCC 700853 / DSM 12137 / I77R1B</strain>
    </source>
</reference>
<keyword evidence="1" id="KW-0812">Transmembrane</keyword>
<dbReference type="HOGENOM" id="CLU_3133407_0_0_9"/>
<reference key="1">
    <citation type="submission" date="2010-11" db="EMBL/GenBank/DDBJ databases">
        <title>Complete sequence of chromosome of Caldicellulosiruptor kristjanssonii 177R1B.</title>
        <authorList>
            <consortium name="US DOE Joint Genome Institute"/>
            <person name="Lucas S."/>
            <person name="Copeland A."/>
            <person name="Lapidus A."/>
            <person name="Cheng J.-F."/>
            <person name="Bruce D."/>
            <person name="Goodwin L."/>
            <person name="Pitluck S."/>
            <person name="Davenport K."/>
            <person name="Detter J.C."/>
            <person name="Han C."/>
            <person name="Tapia R."/>
            <person name="Land M."/>
            <person name="Hauser L."/>
            <person name="Jeffries C."/>
            <person name="Kyrpides N."/>
            <person name="Ivanova N."/>
            <person name="Mikhailova N."/>
            <person name="Blumer-Schuette S.E."/>
            <person name="Kelly R.M."/>
            <person name="Woyke T."/>
        </authorList>
    </citation>
    <scope>NUCLEOTIDE SEQUENCE</scope>
    <source>
        <strain>177R1B</strain>
    </source>
</reference>
<dbReference type="AlphaFoldDB" id="E4S5F8"/>
<name>E4S5F8_CALA7</name>
<protein>
    <submittedName>
        <fullName evidence="2">Uncharacterized protein</fullName>
    </submittedName>
</protein>
<dbReference type="Proteomes" id="UP000009256">
    <property type="component" value="Chromosome"/>
</dbReference>
<proteinExistence type="predicted"/>
<evidence type="ECO:0000313" key="2">
    <source>
        <dbReference type="EMBL" id="ADQ39619.1"/>
    </source>
</evidence>
<evidence type="ECO:0000313" key="3">
    <source>
        <dbReference type="Proteomes" id="UP000009256"/>
    </source>
</evidence>
<dbReference type="KEGG" id="cki:Calkr_0034"/>
<organism evidence="2 3">
    <name type="scientific">Caldicellulosiruptor acetigenus (strain ATCC 700853 / DSM 12137 / I77R1B)</name>
    <name type="common">Caldicellulosiruptor kristjanssonii</name>
    <dbReference type="NCBI Taxonomy" id="632335"/>
    <lineage>
        <taxon>Bacteria</taxon>
        <taxon>Bacillati</taxon>
        <taxon>Bacillota</taxon>
        <taxon>Bacillota incertae sedis</taxon>
        <taxon>Caldicellulosiruptorales</taxon>
        <taxon>Caldicellulosiruptoraceae</taxon>
        <taxon>Caldicellulosiruptor</taxon>
    </lineage>
</organism>